<feature type="region of interest" description="Disordered" evidence="1">
    <location>
        <begin position="46"/>
        <end position="71"/>
    </location>
</feature>
<evidence type="ECO:0000256" key="2">
    <source>
        <dbReference type="SAM" id="Phobius"/>
    </source>
</evidence>
<name>A0A0W0F7Y9_MONRR</name>
<protein>
    <submittedName>
        <fullName evidence="3">Uncharacterized protein</fullName>
    </submittedName>
</protein>
<feature type="transmembrane region" description="Helical" evidence="2">
    <location>
        <begin position="172"/>
        <end position="192"/>
    </location>
</feature>
<proteinExistence type="predicted"/>
<organism evidence="3 4">
    <name type="scientific">Moniliophthora roreri</name>
    <name type="common">Frosty pod rot fungus</name>
    <name type="synonym">Monilia roreri</name>
    <dbReference type="NCBI Taxonomy" id="221103"/>
    <lineage>
        <taxon>Eukaryota</taxon>
        <taxon>Fungi</taxon>
        <taxon>Dikarya</taxon>
        <taxon>Basidiomycota</taxon>
        <taxon>Agaricomycotina</taxon>
        <taxon>Agaricomycetes</taxon>
        <taxon>Agaricomycetidae</taxon>
        <taxon>Agaricales</taxon>
        <taxon>Marasmiineae</taxon>
        <taxon>Marasmiaceae</taxon>
        <taxon>Moniliophthora</taxon>
    </lineage>
</organism>
<dbReference type="EMBL" id="LATX01002226">
    <property type="protein sequence ID" value="KTB32467.1"/>
    <property type="molecule type" value="Genomic_DNA"/>
</dbReference>
<keyword evidence="2" id="KW-0812">Transmembrane</keyword>
<accession>A0A0W0F7Y9</accession>
<dbReference type="AlphaFoldDB" id="A0A0W0F7Y9"/>
<gene>
    <name evidence="3" type="ORF">WG66_14993</name>
</gene>
<keyword evidence="2" id="KW-0472">Membrane</keyword>
<evidence type="ECO:0000313" key="4">
    <source>
        <dbReference type="Proteomes" id="UP000054988"/>
    </source>
</evidence>
<evidence type="ECO:0000313" key="3">
    <source>
        <dbReference type="EMBL" id="KTB32467.1"/>
    </source>
</evidence>
<evidence type="ECO:0000256" key="1">
    <source>
        <dbReference type="SAM" id="MobiDB-lite"/>
    </source>
</evidence>
<reference evidence="3 4" key="1">
    <citation type="submission" date="2015-12" db="EMBL/GenBank/DDBJ databases">
        <title>Draft genome sequence of Moniliophthora roreri, the causal agent of frosty pod rot of cacao.</title>
        <authorList>
            <person name="Aime M.C."/>
            <person name="Diaz-Valderrama J.R."/>
            <person name="Kijpornyongpan T."/>
            <person name="Phillips-Mora W."/>
        </authorList>
    </citation>
    <scope>NUCLEOTIDE SEQUENCE [LARGE SCALE GENOMIC DNA]</scope>
    <source>
        <strain evidence="3 4">MCA 2952</strain>
    </source>
</reference>
<dbReference type="Proteomes" id="UP000054988">
    <property type="component" value="Unassembled WGS sequence"/>
</dbReference>
<keyword evidence="2" id="KW-1133">Transmembrane helix</keyword>
<sequence>MNNTFRFAGRLPLLSSSSNLPAGHFNPFSRPALVFQPPVQVRTIRVRKPSSKSQGDVWPEHSLRPQNAPDPIWEEATGEQKDGGRRIAIAVSSIAIWSLGRSALQVRNLPLNWIRRYPRISLTFGILSCAGSTRCIWSIPPEEDLLKHMFWMSTSIWQGVTLASLLALNSAIVSRGALLVLAASGTAAYVSATAKTTTNLISQLWLCPVATVAAFYAGLVLLPAGLRALTASEVIRCIALRGI</sequence>
<feature type="transmembrane region" description="Helical" evidence="2">
    <location>
        <begin position="204"/>
        <end position="226"/>
    </location>
</feature>
<comment type="caution">
    <text evidence="3">The sequence shown here is derived from an EMBL/GenBank/DDBJ whole genome shotgun (WGS) entry which is preliminary data.</text>
</comment>